<dbReference type="EMBL" id="JANEYF010000851">
    <property type="protein sequence ID" value="KAJ8967497.1"/>
    <property type="molecule type" value="Genomic_DNA"/>
</dbReference>
<protein>
    <submittedName>
        <fullName evidence="1">Uncharacterized protein</fullName>
    </submittedName>
</protein>
<sequence>MTVEPGSCVQRMIGSIKTGVILKDVSMTVHSGEVLAVLGSKGKDLINLRLHNMIFKTTINILNQNNHNDERAGSCERQ</sequence>
<evidence type="ECO:0000313" key="1">
    <source>
        <dbReference type="EMBL" id="KAJ8967497.1"/>
    </source>
</evidence>
<proteinExistence type="predicted"/>
<name>A0AAV8ZQS1_9CUCU</name>
<organism evidence="1 2">
    <name type="scientific">Rhamnusium bicolor</name>
    <dbReference type="NCBI Taxonomy" id="1586634"/>
    <lineage>
        <taxon>Eukaryota</taxon>
        <taxon>Metazoa</taxon>
        <taxon>Ecdysozoa</taxon>
        <taxon>Arthropoda</taxon>
        <taxon>Hexapoda</taxon>
        <taxon>Insecta</taxon>
        <taxon>Pterygota</taxon>
        <taxon>Neoptera</taxon>
        <taxon>Endopterygota</taxon>
        <taxon>Coleoptera</taxon>
        <taxon>Polyphaga</taxon>
        <taxon>Cucujiformia</taxon>
        <taxon>Chrysomeloidea</taxon>
        <taxon>Cerambycidae</taxon>
        <taxon>Lepturinae</taxon>
        <taxon>Rhagiini</taxon>
        <taxon>Rhamnusium</taxon>
    </lineage>
</organism>
<reference evidence="1" key="1">
    <citation type="journal article" date="2023" name="Insect Mol. Biol.">
        <title>Genome sequencing provides insights into the evolution of gene families encoding plant cell wall-degrading enzymes in longhorned beetles.</title>
        <authorList>
            <person name="Shin N.R."/>
            <person name="Okamura Y."/>
            <person name="Kirsch R."/>
            <person name="Pauchet Y."/>
        </authorList>
    </citation>
    <scope>NUCLEOTIDE SEQUENCE</scope>
    <source>
        <strain evidence="1">RBIC_L_NR</strain>
    </source>
</reference>
<accession>A0AAV8ZQS1</accession>
<dbReference type="Proteomes" id="UP001162156">
    <property type="component" value="Unassembled WGS sequence"/>
</dbReference>
<dbReference type="AlphaFoldDB" id="A0AAV8ZQS1"/>
<keyword evidence="2" id="KW-1185">Reference proteome</keyword>
<gene>
    <name evidence="1" type="ORF">NQ314_002812</name>
</gene>
<evidence type="ECO:0000313" key="2">
    <source>
        <dbReference type="Proteomes" id="UP001162156"/>
    </source>
</evidence>
<comment type="caution">
    <text evidence="1">The sequence shown here is derived from an EMBL/GenBank/DDBJ whole genome shotgun (WGS) entry which is preliminary data.</text>
</comment>